<proteinExistence type="predicted"/>
<evidence type="ECO:0000313" key="1">
    <source>
        <dbReference type="EMBL" id="CAF1384421.1"/>
    </source>
</evidence>
<comment type="caution">
    <text evidence="2">The sequence shown here is derived from an EMBL/GenBank/DDBJ whole genome shotgun (WGS) entry which is preliminary data.</text>
</comment>
<evidence type="ECO:0008006" key="4">
    <source>
        <dbReference type="Google" id="ProtNLM"/>
    </source>
</evidence>
<sequence length="527" mass="62247">MKHSSIELNDLSDEILLIIFTKLEKHHILHSFVGVNQRLTKIAHDSIFTSHLTLFEHVSHTSISRLSDSILDRFCSQILPAISYKINWLNIEVSSIERILLPRNYPNLFGLGIYNIESDDDIRFLKENIFMQRFKNQISSLVIKSVDKNDTFKKVNTHLFAYILNTLSHLRYFKFDSLLFYDQRMAFVYTPPSMFSSTLLQLHVKVDSFTDCLYLLDDRFDQLRTFYVDVQYGFVRPGLKINQNKLHNLRCFSLYCFSTMHSYDRTIIPLLQRMSNLEQLHLYLLINKQARFVDGNDIKMNITDYMPQLNKLHLNICSSILLNDQIYLPSLEDIQHSFEHFPDIQISSCINYFSEEGKGHCHIYSYPFTIRIYPNIANNFPGGLFTCVSEISLFDEHPFEHEFFVRISQSFSLLKQLTIQNGKPQCGKSKNTRKNLLIIQYPHLQSLRFVTTHDDYIEQFLIDTRTYLPSNVTLSIDYKSLRRVTHKFTRKATRLNCGKMRFICLEKIRHLPKNFKNYFFEICMCRP</sequence>
<evidence type="ECO:0000313" key="2">
    <source>
        <dbReference type="EMBL" id="CAF1608699.1"/>
    </source>
</evidence>
<reference evidence="2" key="1">
    <citation type="submission" date="2021-02" db="EMBL/GenBank/DDBJ databases">
        <authorList>
            <person name="Nowell W R."/>
        </authorList>
    </citation>
    <scope>NUCLEOTIDE SEQUENCE</scope>
</reference>
<protein>
    <recommendedName>
        <fullName evidence="4">F-box domain-containing protein</fullName>
    </recommendedName>
</protein>
<name>A0A816BFV7_9BILA</name>
<accession>A0A816BFV7</accession>
<dbReference type="Proteomes" id="UP000663832">
    <property type="component" value="Unassembled WGS sequence"/>
</dbReference>
<keyword evidence="3" id="KW-1185">Reference proteome</keyword>
<dbReference type="OrthoDB" id="10046821at2759"/>
<evidence type="ECO:0000313" key="3">
    <source>
        <dbReference type="Proteomes" id="UP000663832"/>
    </source>
</evidence>
<dbReference type="Proteomes" id="UP000663877">
    <property type="component" value="Unassembled WGS sequence"/>
</dbReference>
<dbReference type="EMBL" id="CAJNOI010001119">
    <property type="protein sequence ID" value="CAF1384421.1"/>
    <property type="molecule type" value="Genomic_DNA"/>
</dbReference>
<dbReference type="EMBL" id="CAJNOM010001459">
    <property type="protein sequence ID" value="CAF1608699.1"/>
    <property type="molecule type" value="Genomic_DNA"/>
</dbReference>
<gene>
    <name evidence="1" type="ORF">BJG266_LOCUS36756</name>
    <name evidence="2" type="ORF">QVE165_LOCUS53734</name>
</gene>
<dbReference type="AlphaFoldDB" id="A0A816BFV7"/>
<organism evidence="2 3">
    <name type="scientific">Adineta steineri</name>
    <dbReference type="NCBI Taxonomy" id="433720"/>
    <lineage>
        <taxon>Eukaryota</taxon>
        <taxon>Metazoa</taxon>
        <taxon>Spiralia</taxon>
        <taxon>Gnathifera</taxon>
        <taxon>Rotifera</taxon>
        <taxon>Eurotatoria</taxon>
        <taxon>Bdelloidea</taxon>
        <taxon>Adinetida</taxon>
        <taxon>Adinetidae</taxon>
        <taxon>Adineta</taxon>
    </lineage>
</organism>